<dbReference type="AlphaFoldDB" id="A0AA86QMQ1"/>
<evidence type="ECO:0000313" key="2">
    <source>
        <dbReference type="EMBL" id="CAL6088097.1"/>
    </source>
</evidence>
<proteinExistence type="predicted"/>
<keyword evidence="3" id="KW-1185">Reference proteome</keyword>
<comment type="caution">
    <text evidence="1">The sequence shown here is derived from an EMBL/GenBank/DDBJ whole genome shotgun (WGS) entry which is preliminary data.</text>
</comment>
<dbReference type="EMBL" id="CAXDID020000405">
    <property type="protein sequence ID" value="CAL6088097.1"/>
    <property type="molecule type" value="Genomic_DNA"/>
</dbReference>
<dbReference type="EMBL" id="CATOUU010000953">
    <property type="protein sequence ID" value="CAI9962491.1"/>
    <property type="molecule type" value="Genomic_DNA"/>
</dbReference>
<evidence type="ECO:0000313" key="1">
    <source>
        <dbReference type="EMBL" id="CAI9962491.1"/>
    </source>
</evidence>
<dbReference type="Proteomes" id="UP001642409">
    <property type="component" value="Unassembled WGS sequence"/>
</dbReference>
<organism evidence="1">
    <name type="scientific">Hexamita inflata</name>
    <dbReference type="NCBI Taxonomy" id="28002"/>
    <lineage>
        <taxon>Eukaryota</taxon>
        <taxon>Metamonada</taxon>
        <taxon>Diplomonadida</taxon>
        <taxon>Hexamitidae</taxon>
        <taxon>Hexamitinae</taxon>
        <taxon>Hexamita</taxon>
    </lineage>
</organism>
<reference evidence="1" key="1">
    <citation type="submission" date="2023-06" db="EMBL/GenBank/DDBJ databases">
        <authorList>
            <person name="Kurt Z."/>
        </authorList>
    </citation>
    <scope>NUCLEOTIDE SEQUENCE</scope>
</reference>
<gene>
    <name evidence="1" type="ORF">HINF_LOCUS50136</name>
    <name evidence="2" type="ORF">HINF_LOCUS63962</name>
</gene>
<reference evidence="2 3" key="2">
    <citation type="submission" date="2024-07" db="EMBL/GenBank/DDBJ databases">
        <authorList>
            <person name="Akdeniz Z."/>
        </authorList>
    </citation>
    <scope>NUCLEOTIDE SEQUENCE [LARGE SCALE GENOMIC DNA]</scope>
</reference>
<sequence length="308" mass="36148">MQQYVIISNNVKSIDTKNCLLISKITSFKTLNFLYGPLLDATTNQYYTWVKCLKLLQKKMKMATESLNLGTNQQYQVQQCDYLVQQCENNNIRFESLGQLSTLGQLNTLRQLNTLINQNVAINLNTPANLSMKSHIRFNNIVQFNIFCSTKHNLRSITRILNQKISLKYQLLRQKLIYPNNQHLRLYLLKKQNQHRQKLQKEKQLRQMPIRPPRIIQSTTNSFKLNQKCLKMRLRLKNNTLVQRCNQTTQNSSKRVGKQLNTEHSHVTYVNTNLLHYKTPLSFSITVQISPNSSIYESLLWLNHNAHQ</sequence>
<protein>
    <submittedName>
        <fullName evidence="2">Hypothetical_protein</fullName>
    </submittedName>
</protein>
<accession>A0AA86QMQ1</accession>
<name>A0AA86QMQ1_9EUKA</name>
<evidence type="ECO:0000313" key="3">
    <source>
        <dbReference type="Proteomes" id="UP001642409"/>
    </source>
</evidence>